<name>F0QXY6_VULM7</name>
<reference evidence="2 3" key="1">
    <citation type="journal article" date="2011" name="J. Bacteriol.">
        <title>Complete genome sequence of 'Vulcanisaeta moutnovskia' strain 768-28, a novel member of the hyperthermophilic crenarchaeal genus vulcanisaeta.</title>
        <authorList>
            <person name="Gumerov V.M."/>
            <person name="Mardanov A.V."/>
            <person name="Beletsky A.V."/>
            <person name="Prokofeva M.I."/>
            <person name="Bonch-Osmolovskaya E.A."/>
            <person name="Ravin N.V."/>
            <person name="Skryabin K.G."/>
        </authorList>
    </citation>
    <scope>NUCLEOTIDE SEQUENCE [LARGE SCALE GENOMIC DNA]</scope>
    <source>
        <strain evidence="2 3">768-28</strain>
    </source>
</reference>
<evidence type="ECO:0000313" key="2">
    <source>
        <dbReference type="EMBL" id="ADY02472.1"/>
    </source>
</evidence>
<gene>
    <name evidence="2" type="ordered locus">VMUT_2277</name>
</gene>
<keyword evidence="3" id="KW-1185">Reference proteome</keyword>
<sequence length="124" mass="14268">MSISTGLRANSEFPGKEPFYFKSFDRIIGVAHNVNELRSEFGRLLNVDPKALEYHLREGHIVQWLEYIGEVELARRLIGISDPGTAYEIINNYLTGSRDTTTEEKPSTRQGRRPSRRSRNSRKT</sequence>
<dbReference type="RefSeq" id="WP_013605633.1">
    <property type="nucleotide sequence ID" value="NC_015151.1"/>
</dbReference>
<organism evidence="2 3">
    <name type="scientific">Vulcanisaeta moutnovskia (strain 768-28)</name>
    <dbReference type="NCBI Taxonomy" id="985053"/>
    <lineage>
        <taxon>Archaea</taxon>
        <taxon>Thermoproteota</taxon>
        <taxon>Thermoprotei</taxon>
        <taxon>Thermoproteales</taxon>
        <taxon>Thermoproteaceae</taxon>
        <taxon>Vulcanisaeta</taxon>
    </lineage>
</organism>
<proteinExistence type="predicted"/>
<evidence type="ECO:0000256" key="1">
    <source>
        <dbReference type="SAM" id="MobiDB-lite"/>
    </source>
</evidence>
<dbReference type="EMBL" id="CP002529">
    <property type="protein sequence ID" value="ADY02472.1"/>
    <property type="molecule type" value="Genomic_DNA"/>
</dbReference>
<evidence type="ECO:0000313" key="3">
    <source>
        <dbReference type="Proteomes" id="UP000007485"/>
    </source>
</evidence>
<feature type="compositionally biased region" description="Basic residues" evidence="1">
    <location>
        <begin position="110"/>
        <end position="124"/>
    </location>
</feature>
<dbReference type="HOGENOM" id="CLU_165897_0_0_2"/>
<dbReference type="eggNOG" id="arCOG03851">
    <property type="taxonomic scope" value="Archaea"/>
</dbReference>
<dbReference type="OrthoDB" id="57238at2157"/>
<dbReference type="GeneID" id="10289929"/>
<feature type="region of interest" description="Disordered" evidence="1">
    <location>
        <begin position="94"/>
        <end position="124"/>
    </location>
</feature>
<protein>
    <submittedName>
        <fullName evidence="2">Uncharacterized protein</fullName>
    </submittedName>
</protein>
<dbReference type="AlphaFoldDB" id="F0QXY6"/>
<accession>F0QXY6</accession>
<dbReference type="Proteomes" id="UP000007485">
    <property type="component" value="Chromosome"/>
</dbReference>
<dbReference type="KEGG" id="vmo:VMUT_2277"/>